<dbReference type="PANTHER" id="PTHR43401">
    <property type="entry name" value="L-THREONINE 3-DEHYDROGENASE"/>
    <property type="match status" value="1"/>
</dbReference>
<organism evidence="4 5">
    <name type="scientific">Geodia barretti</name>
    <name type="common">Barrett's horny sponge</name>
    <dbReference type="NCBI Taxonomy" id="519541"/>
    <lineage>
        <taxon>Eukaryota</taxon>
        <taxon>Metazoa</taxon>
        <taxon>Porifera</taxon>
        <taxon>Demospongiae</taxon>
        <taxon>Heteroscleromorpha</taxon>
        <taxon>Tetractinellida</taxon>
        <taxon>Astrophorina</taxon>
        <taxon>Geodiidae</taxon>
        <taxon>Geodia</taxon>
    </lineage>
</organism>
<dbReference type="Proteomes" id="UP001174909">
    <property type="component" value="Unassembled WGS sequence"/>
</dbReference>
<dbReference type="InterPro" id="IPR013149">
    <property type="entry name" value="ADH-like_C"/>
</dbReference>
<dbReference type="EMBL" id="CASHTH010003785">
    <property type="protein sequence ID" value="CAI8049347.1"/>
    <property type="molecule type" value="Genomic_DNA"/>
</dbReference>
<dbReference type="SUPFAM" id="SSF51735">
    <property type="entry name" value="NAD(P)-binding Rossmann-fold domains"/>
    <property type="match status" value="1"/>
</dbReference>
<dbReference type="PANTHER" id="PTHR43401:SF2">
    <property type="entry name" value="L-THREONINE 3-DEHYDROGENASE"/>
    <property type="match status" value="1"/>
</dbReference>
<feature type="domain" description="Alcohol dehydrogenase-like N-terminal" evidence="3">
    <location>
        <begin position="24"/>
        <end position="110"/>
    </location>
</feature>
<accession>A0AA35XFY4</accession>
<proteinExistence type="predicted"/>
<sequence>MRAARIAGPKRFEIEDVDIPNIIDGECLIKLETWSVCGSDIRHAYGPVHPEEEYPMRVGGPCHEAAGTVVESRSDKFSVGQRVIVLPGPRTGGGLVEYINGDEGRMAALPDHGDLTSWVMCQPSGTVLYSCQQMGTILGKNVLVMGQGSIGLSFTAICARAGASKVIAADLFDYRLEFSKRFGATHTINPSKENLDEAVLELTGGEGADITVEAGGYAETLEAALRLVKNLGKTIIFGIQENASGERARLDTSLFLRKAPTIIPTQGATSGDAITHIEKMIELKERGWWDPGEMATHLMPFDEVQRAYDMYEAREDEVIKSVMTL</sequence>
<reference evidence="4" key="1">
    <citation type="submission" date="2023-03" db="EMBL/GenBank/DDBJ databases">
        <authorList>
            <person name="Steffen K."/>
            <person name="Cardenas P."/>
        </authorList>
    </citation>
    <scope>NUCLEOTIDE SEQUENCE</scope>
</reference>
<gene>
    <name evidence="4" type="ORF">GBAR_LOCUS27178</name>
</gene>
<dbReference type="AlphaFoldDB" id="A0AA35XFY4"/>
<evidence type="ECO:0000259" key="3">
    <source>
        <dbReference type="Pfam" id="PF08240"/>
    </source>
</evidence>
<name>A0AA35XFY4_GEOBA</name>
<dbReference type="InterPro" id="IPR050129">
    <property type="entry name" value="Zn_alcohol_dh"/>
</dbReference>
<comment type="caution">
    <text evidence="4">The sequence shown here is derived from an EMBL/GenBank/DDBJ whole genome shotgun (WGS) entry which is preliminary data.</text>
</comment>
<keyword evidence="1" id="KW-0560">Oxidoreductase</keyword>
<evidence type="ECO:0000313" key="4">
    <source>
        <dbReference type="EMBL" id="CAI8049347.1"/>
    </source>
</evidence>
<dbReference type="GO" id="GO:0016491">
    <property type="term" value="F:oxidoreductase activity"/>
    <property type="evidence" value="ECO:0007669"/>
    <property type="project" value="UniProtKB-KW"/>
</dbReference>
<evidence type="ECO:0000313" key="5">
    <source>
        <dbReference type="Proteomes" id="UP001174909"/>
    </source>
</evidence>
<dbReference type="InterPro" id="IPR011032">
    <property type="entry name" value="GroES-like_sf"/>
</dbReference>
<feature type="domain" description="Alcohol dehydrogenase-like C-terminal" evidence="2">
    <location>
        <begin position="150"/>
        <end position="269"/>
    </location>
</feature>
<dbReference type="Gene3D" id="3.40.50.720">
    <property type="entry name" value="NAD(P)-binding Rossmann-like Domain"/>
    <property type="match status" value="1"/>
</dbReference>
<dbReference type="InterPro" id="IPR036291">
    <property type="entry name" value="NAD(P)-bd_dom_sf"/>
</dbReference>
<dbReference type="Pfam" id="PF00107">
    <property type="entry name" value="ADH_zinc_N"/>
    <property type="match status" value="1"/>
</dbReference>
<dbReference type="SUPFAM" id="SSF50129">
    <property type="entry name" value="GroES-like"/>
    <property type="match status" value="1"/>
</dbReference>
<dbReference type="Gene3D" id="3.90.180.10">
    <property type="entry name" value="Medium-chain alcohol dehydrogenases, catalytic domain"/>
    <property type="match status" value="2"/>
</dbReference>
<dbReference type="InterPro" id="IPR013154">
    <property type="entry name" value="ADH-like_N"/>
</dbReference>
<dbReference type="Pfam" id="PF08240">
    <property type="entry name" value="ADH_N"/>
    <property type="match status" value="1"/>
</dbReference>
<evidence type="ECO:0000259" key="2">
    <source>
        <dbReference type="Pfam" id="PF00107"/>
    </source>
</evidence>
<evidence type="ECO:0000256" key="1">
    <source>
        <dbReference type="ARBA" id="ARBA00023002"/>
    </source>
</evidence>
<keyword evidence="5" id="KW-1185">Reference proteome</keyword>
<protein>
    <submittedName>
        <fullName evidence="4">Uncharacterized zinc-type alcohol dehydrogenase-like protein YdjJ</fullName>
    </submittedName>
</protein>